<dbReference type="EMBL" id="JAHWQX010000001">
    <property type="protein sequence ID" value="MBW3096412.1"/>
    <property type="molecule type" value="Genomic_DNA"/>
</dbReference>
<comment type="caution">
    <text evidence="5">The sequence shown here is derived from an EMBL/GenBank/DDBJ whole genome shotgun (WGS) entry which is preliminary data.</text>
</comment>
<name>A0ABS6WKD2_9HYPH</name>
<evidence type="ECO:0000313" key="5">
    <source>
        <dbReference type="EMBL" id="MBW3096412.1"/>
    </source>
</evidence>
<proteinExistence type="predicted"/>
<evidence type="ECO:0000313" key="6">
    <source>
        <dbReference type="Proteomes" id="UP001430804"/>
    </source>
</evidence>
<keyword evidence="1" id="KW-0813">Transport</keyword>
<dbReference type="InterPro" id="IPR032823">
    <property type="entry name" value="BCA_ABC_TP_C"/>
</dbReference>
<sequence length="264" mass="28234">MSAVAEKAPEQAAATPSLAVRGLVKSFGGLIASDHIDLTVRPGEIHALIGPNGAGKTTLISQLMGELTPDAGTIEVEGQSIDALSTASRVERGLARTFQITCLLPDYTVRDNVAVAVQVRQGHSFRFWKPVAKDEALRRQAETYLAATGLAERADELVANLSHGEQKQLELAVALATEPRLLLLDEPMAGLGHAESLQMIEMLRGLKNQVSMLLVEHDMDAVFALADRISVLVYGRIIASGTVDEIRDDPDVRTAYLGEGDAGC</sequence>
<feature type="domain" description="ABC transporter" evidence="4">
    <location>
        <begin position="18"/>
        <end position="259"/>
    </location>
</feature>
<dbReference type="Pfam" id="PF00005">
    <property type="entry name" value="ABC_tran"/>
    <property type="match status" value="1"/>
</dbReference>
<protein>
    <submittedName>
        <fullName evidence="5">ABC transporter ATP-binding protein</fullName>
    </submittedName>
</protein>
<evidence type="ECO:0000259" key="4">
    <source>
        <dbReference type="PROSITE" id="PS50893"/>
    </source>
</evidence>
<keyword evidence="6" id="KW-1185">Reference proteome</keyword>
<evidence type="ECO:0000256" key="3">
    <source>
        <dbReference type="ARBA" id="ARBA00022840"/>
    </source>
</evidence>
<dbReference type="GO" id="GO:0005524">
    <property type="term" value="F:ATP binding"/>
    <property type="evidence" value="ECO:0007669"/>
    <property type="project" value="UniProtKB-KW"/>
</dbReference>
<dbReference type="InterPro" id="IPR051120">
    <property type="entry name" value="ABC_AA/LPS_Transport"/>
</dbReference>
<accession>A0ABS6WKD2</accession>
<organism evidence="5 6">
    <name type="scientific">Pseudohoeflea coraliihabitans</name>
    <dbReference type="NCBI Taxonomy" id="2860393"/>
    <lineage>
        <taxon>Bacteria</taxon>
        <taxon>Pseudomonadati</taxon>
        <taxon>Pseudomonadota</taxon>
        <taxon>Alphaproteobacteria</taxon>
        <taxon>Hyphomicrobiales</taxon>
        <taxon>Rhizobiaceae</taxon>
        <taxon>Pseudohoeflea</taxon>
    </lineage>
</organism>
<dbReference type="PANTHER" id="PTHR45772:SF2">
    <property type="entry name" value="ABC TRANSPORTER ATP-BINDING PROTEIN"/>
    <property type="match status" value="1"/>
</dbReference>
<dbReference type="Proteomes" id="UP001430804">
    <property type="component" value="Unassembled WGS sequence"/>
</dbReference>
<dbReference type="PANTHER" id="PTHR45772">
    <property type="entry name" value="CONSERVED COMPONENT OF ABC TRANSPORTER FOR NATURAL AMINO ACIDS-RELATED"/>
    <property type="match status" value="1"/>
</dbReference>
<keyword evidence="2" id="KW-0547">Nucleotide-binding</keyword>
<dbReference type="InterPro" id="IPR003439">
    <property type="entry name" value="ABC_transporter-like_ATP-bd"/>
</dbReference>
<keyword evidence="3 5" id="KW-0067">ATP-binding</keyword>
<dbReference type="CDD" id="cd03219">
    <property type="entry name" value="ABC_Mj1267_LivG_branched"/>
    <property type="match status" value="1"/>
</dbReference>
<gene>
    <name evidence="5" type="ORF">KY465_03860</name>
</gene>
<dbReference type="InterPro" id="IPR003593">
    <property type="entry name" value="AAA+_ATPase"/>
</dbReference>
<dbReference type="RefSeq" id="WP_219200078.1">
    <property type="nucleotide sequence ID" value="NZ_JAHWQX010000001.1"/>
</dbReference>
<evidence type="ECO:0000256" key="1">
    <source>
        <dbReference type="ARBA" id="ARBA00022448"/>
    </source>
</evidence>
<dbReference type="Pfam" id="PF12399">
    <property type="entry name" value="BCA_ABC_TP_C"/>
    <property type="match status" value="1"/>
</dbReference>
<reference evidence="5" key="1">
    <citation type="submission" date="2021-07" db="EMBL/GenBank/DDBJ databases">
        <title>Pseudohoeflea marina sp. nov. a polyhydroxyalcanoate-producing bacterium.</title>
        <authorList>
            <person name="Zheng W."/>
            <person name="Yu S."/>
            <person name="Huang Y."/>
        </authorList>
    </citation>
    <scope>NUCLEOTIDE SEQUENCE</scope>
    <source>
        <strain evidence="5">DP4N28-3</strain>
    </source>
</reference>
<evidence type="ECO:0000256" key="2">
    <source>
        <dbReference type="ARBA" id="ARBA00022741"/>
    </source>
</evidence>
<dbReference type="SMART" id="SM00382">
    <property type="entry name" value="AAA"/>
    <property type="match status" value="1"/>
</dbReference>
<dbReference type="PROSITE" id="PS50893">
    <property type="entry name" value="ABC_TRANSPORTER_2"/>
    <property type="match status" value="1"/>
</dbReference>